<dbReference type="AlphaFoldDB" id="B9RQP4"/>
<proteinExistence type="predicted"/>
<evidence type="ECO:0000313" key="1">
    <source>
        <dbReference type="EMBL" id="EEF46483.1"/>
    </source>
</evidence>
<name>B9RQP4_RICCO</name>
<reference evidence="2" key="1">
    <citation type="journal article" date="2010" name="Nat. Biotechnol.">
        <title>Draft genome sequence of the oilseed species Ricinus communis.</title>
        <authorList>
            <person name="Chan A.P."/>
            <person name="Crabtree J."/>
            <person name="Zhao Q."/>
            <person name="Lorenzi H."/>
            <person name="Orvis J."/>
            <person name="Puiu D."/>
            <person name="Melake-Berhan A."/>
            <person name="Jones K.M."/>
            <person name="Redman J."/>
            <person name="Chen G."/>
            <person name="Cahoon E.B."/>
            <person name="Gedil M."/>
            <person name="Stanke M."/>
            <person name="Haas B.J."/>
            <person name="Wortman J.R."/>
            <person name="Fraser-Liggett C.M."/>
            <person name="Ravel J."/>
            <person name="Rabinowicz P.D."/>
        </authorList>
    </citation>
    <scope>NUCLEOTIDE SEQUENCE [LARGE SCALE GENOMIC DNA]</scope>
    <source>
        <strain evidence="2">cv. Hale</strain>
    </source>
</reference>
<sequence>MPQSPKDVVVADVWRRGNWALPDALDDTTLEAWKIIIIKTNFRVDLDDLDQVKLKLSKYGKFCISSVSLEVLIEGSRGNEVGEDGIGCT</sequence>
<organism evidence="1 2">
    <name type="scientific">Ricinus communis</name>
    <name type="common">Castor bean</name>
    <dbReference type="NCBI Taxonomy" id="3988"/>
    <lineage>
        <taxon>Eukaryota</taxon>
        <taxon>Viridiplantae</taxon>
        <taxon>Streptophyta</taxon>
        <taxon>Embryophyta</taxon>
        <taxon>Tracheophyta</taxon>
        <taxon>Spermatophyta</taxon>
        <taxon>Magnoliopsida</taxon>
        <taxon>eudicotyledons</taxon>
        <taxon>Gunneridae</taxon>
        <taxon>Pentapetalae</taxon>
        <taxon>rosids</taxon>
        <taxon>fabids</taxon>
        <taxon>Malpighiales</taxon>
        <taxon>Euphorbiaceae</taxon>
        <taxon>Acalyphoideae</taxon>
        <taxon>Acalypheae</taxon>
        <taxon>Ricinus</taxon>
    </lineage>
</organism>
<accession>B9RQP4</accession>
<gene>
    <name evidence="1" type="ORF">RCOM_1494570</name>
</gene>
<dbReference type="InParanoid" id="B9RQP4"/>
<keyword evidence="2" id="KW-1185">Reference proteome</keyword>
<dbReference type="EMBL" id="EQ973801">
    <property type="protein sequence ID" value="EEF46483.1"/>
    <property type="molecule type" value="Genomic_DNA"/>
</dbReference>
<protein>
    <submittedName>
        <fullName evidence="1">Uncharacterized protein</fullName>
    </submittedName>
</protein>
<dbReference type="Proteomes" id="UP000008311">
    <property type="component" value="Unassembled WGS sequence"/>
</dbReference>
<evidence type="ECO:0000313" key="2">
    <source>
        <dbReference type="Proteomes" id="UP000008311"/>
    </source>
</evidence>